<evidence type="ECO:0008006" key="11">
    <source>
        <dbReference type="Google" id="ProtNLM"/>
    </source>
</evidence>
<feature type="domain" description="Trichome birefringence-like N-terminal" evidence="8">
    <location>
        <begin position="54"/>
        <end position="106"/>
    </location>
</feature>
<evidence type="ECO:0000259" key="8">
    <source>
        <dbReference type="Pfam" id="PF14416"/>
    </source>
</evidence>
<dbReference type="InterPro" id="IPR025846">
    <property type="entry name" value="TBL_N"/>
</dbReference>
<evidence type="ECO:0000256" key="2">
    <source>
        <dbReference type="ARBA" id="ARBA00007727"/>
    </source>
</evidence>
<dbReference type="AlphaFoldDB" id="A0A9D4ZA29"/>
<comment type="caution">
    <text evidence="9">The sequence shown here is derived from an EMBL/GenBank/DDBJ whole genome shotgun (WGS) entry which is preliminary data.</text>
</comment>
<reference evidence="9" key="1">
    <citation type="submission" date="2021-01" db="EMBL/GenBank/DDBJ databases">
        <title>Adiantum capillus-veneris genome.</title>
        <authorList>
            <person name="Fang Y."/>
            <person name="Liao Q."/>
        </authorList>
    </citation>
    <scope>NUCLEOTIDE SEQUENCE</scope>
    <source>
        <strain evidence="9">H3</strain>
        <tissue evidence="9">Leaf</tissue>
    </source>
</reference>
<evidence type="ECO:0000256" key="1">
    <source>
        <dbReference type="ARBA" id="ARBA00004167"/>
    </source>
</evidence>
<dbReference type="OrthoDB" id="630188at2759"/>
<evidence type="ECO:0000256" key="4">
    <source>
        <dbReference type="ARBA" id="ARBA00022968"/>
    </source>
</evidence>
<keyword evidence="4" id="KW-0735">Signal-anchor</keyword>
<dbReference type="GO" id="GO:0016020">
    <property type="term" value="C:membrane"/>
    <property type="evidence" value="ECO:0007669"/>
    <property type="project" value="UniProtKB-SubCell"/>
</dbReference>
<dbReference type="PANTHER" id="PTHR32285">
    <property type="entry name" value="PROTEIN TRICHOME BIREFRINGENCE-LIKE 9-RELATED"/>
    <property type="match status" value="1"/>
</dbReference>
<protein>
    <recommendedName>
        <fullName evidence="11">Trichome birefringence-like N-terminal domain-containing protein</fullName>
    </recommendedName>
</protein>
<dbReference type="Pfam" id="PF14416">
    <property type="entry name" value="PMR5N"/>
    <property type="match status" value="1"/>
</dbReference>
<dbReference type="EMBL" id="JABFUD020000017">
    <property type="protein sequence ID" value="KAI5067314.1"/>
    <property type="molecule type" value="Genomic_DNA"/>
</dbReference>
<feature type="domain" description="Trichome birefringence-like C-terminal" evidence="7">
    <location>
        <begin position="334"/>
        <end position="354"/>
    </location>
</feature>
<proteinExistence type="inferred from homology"/>
<comment type="similarity">
    <text evidence="2">Belongs to the PC-esterase family. TBL subfamily.</text>
</comment>
<gene>
    <name evidence="9" type="ORF">GOP47_0017842</name>
</gene>
<evidence type="ECO:0000313" key="10">
    <source>
        <dbReference type="Proteomes" id="UP000886520"/>
    </source>
</evidence>
<evidence type="ECO:0000259" key="7">
    <source>
        <dbReference type="Pfam" id="PF13839"/>
    </source>
</evidence>
<dbReference type="InterPro" id="IPR026057">
    <property type="entry name" value="TBL_C"/>
</dbReference>
<dbReference type="GO" id="GO:0005794">
    <property type="term" value="C:Golgi apparatus"/>
    <property type="evidence" value="ECO:0007669"/>
    <property type="project" value="TreeGrafter"/>
</dbReference>
<dbReference type="Pfam" id="PF13839">
    <property type="entry name" value="PC-Esterase"/>
    <property type="match status" value="2"/>
</dbReference>
<feature type="domain" description="Trichome birefringence-like C-terminal" evidence="7">
    <location>
        <begin position="108"/>
        <end position="327"/>
    </location>
</feature>
<keyword evidence="3" id="KW-0812">Transmembrane</keyword>
<dbReference type="Proteomes" id="UP000886520">
    <property type="component" value="Chromosome 17"/>
</dbReference>
<sequence>MARGVGCSWTALALLLLLLISLLTLVWQPLMPRLLPSSSSLLWSKRLSRRKPYCDPFSDGQWVNNASQGPVYKPGSCPFIEDAFGCSANGRPDSAFTHWSWRPHSCALPPFDGRHLLEHLQGKRMVFVGDSLSRNQWESMLCLLFQALPNRTRVVDASGGALRVTKEKGALHFIFQDYDCHVEYYGSHFLVEEEYDSSTSRLRAVRLDRVHSSHVHWKNADVLVFTTGHWWTHGKTARGRYFYRVGDKLYPKLNLMVAFKIALQTWAAWVDTYMKEETARVFLMGYSPGHYRGGSWNRGGECQSATRPIANESQLPEFPEKMQAIEEIIHCVKFPDCSHWCLPGVPDVWNILLYYLLVVDTNVSIARDNLKGAV</sequence>
<evidence type="ECO:0000256" key="3">
    <source>
        <dbReference type="ARBA" id="ARBA00022692"/>
    </source>
</evidence>
<dbReference type="InterPro" id="IPR029962">
    <property type="entry name" value="TBL"/>
</dbReference>
<evidence type="ECO:0000256" key="6">
    <source>
        <dbReference type="ARBA" id="ARBA00023136"/>
    </source>
</evidence>
<organism evidence="9 10">
    <name type="scientific">Adiantum capillus-veneris</name>
    <name type="common">Maidenhair fern</name>
    <dbReference type="NCBI Taxonomy" id="13818"/>
    <lineage>
        <taxon>Eukaryota</taxon>
        <taxon>Viridiplantae</taxon>
        <taxon>Streptophyta</taxon>
        <taxon>Embryophyta</taxon>
        <taxon>Tracheophyta</taxon>
        <taxon>Polypodiopsida</taxon>
        <taxon>Polypodiidae</taxon>
        <taxon>Polypodiales</taxon>
        <taxon>Pteridineae</taxon>
        <taxon>Pteridaceae</taxon>
        <taxon>Vittarioideae</taxon>
        <taxon>Adiantum</taxon>
    </lineage>
</organism>
<evidence type="ECO:0000256" key="5">
    <source>
        <dbReference type="ARBA" id="ARBA00022989"/>
    </source>
</evidence>
<comment type="subcellular location">
    <subcellularLocation>
        <location evidence="1">Membrane</location>
        <topology evidence="1">Single-pass membrane protein</topology>
    </subcellularLocation>
</comment>
<keyword evidence="5" id="KW-1133">Transmembrane helix</keyword>
<keyword evidence="6" id="KW-0472">Membrane</keyword>
<name>A0A9D4ZA29_ADICA</name>
<keyword evidence="10" id="KW-1185">Reference proteome</keyword>
<accession>A0A9D4ZA29</accession>
<dbReference type="GO" id="GO:0016413">
    <property type="term" value="F:O-acetyltransferase activity"/>
    <property type="evidence" value="ECO:0007669"/>
    <property type="project" value="InterPro"/>
</dbReference>
<dbReference type="PANTHER" id="PTHR32285:SF213">
    <property type="entry name" value="PROTEIN TRICHOME BIREFRINGENCE-LIKE 11"/>
    <property type="match status" value="1"/>
</dbReference>
<evidence type="ECO:0000313" key="9">
    <source>
        <dbReference type="EMBL" id="KAI5067314.1"/>
    </source>
</evidence>